<gene>
    <name evidence="8" type="ORF">NCTC12971_05733</name>
</gene>
<dbReference type="NCBIfam" id="NF000642">
    <property type="entry name" value="PRK00024.1"/>
    <property type="match status" value="1"/>
</dbReference>
<evidence type="ECO:0000256" key="4">
    <source>
        <dbReference type="ARBA" id="ARBA00022833"/>
    </source>
</evidence>
<dbReference type="GO" id="GO:0008237">
    <property type="term" value="F:metallopeptidase activity"/>
    <property type="evidence" value="ECO:0007669"/>
    <property type="project" value="UniProtKB-KW"/>
</dbReference>
<comment type="similarity">
    <text evidence="6">Belongs to the UPF0758 family.</text>
</comment>
<dbReference type="InterPro" id="IPR020891">
    <property type="entry name" value="UPF0758_CS"/>
</dbReference>
<keyword evidence="5" id="KW-0482">Metalloprotease</keyword>
<keyword evidence="3" id="KW-0378">Hydrolase</keyword>
<evidence type="ECO:0000256" key="5">
    <source>
        <dbReference type="ARBA" id="ARBA00023049"/>
    </source>
</evidence>
<dbReference type="GO" id="GO:0046872">
    <property type="term" value="F:metal ion binding"/>
    <property type="evidence" value="ECO:0007669"/>
    <property type="project" value="UniProtKB-KW"/>
</dbReference>
<dbReference type="InterPro" id="IPR037518">
    <property type="entry name" value="MPN"/>
</dbReference>
<evidence type="ECO:0000256" key="2">
    <source>
        <dbReference type="ARBA" id="ARBA00022723"/>
    </source>
</evidence>
<dbReference type="PANTHER" id="PTHR30471:SF3">
    <property type="entry name" value="UPF0758 PROTEIN YEES-RELATED"/>
    <property type="match status" value="1"/>
</dbReference>
<dbReference type="PROSITE" id="PS01302">
    <property type="entry name" value="UPF0758"/>
    <property type="match status" value="1"/>
</dbReference>
<evidence type="ECO:0000259" key="7">
    <source>
        <dbReference type="PROSITE" id="PS50249"/>
    </source>
</evidence>
<dbReference type="CDD" id="cd08071">
    <property type="entry name" value="MPN_DUF2466"/>
    <property type="match status" value="1"/>
</dbReference>
<dbReference type="PROSITE" id="PS50249">
    <property type="entry name" value="MPN"/>
    <property type="match status" value="1"/>
</dbReference>
<keyword evidence="2" id="KW-0479">Metal-binding</keyword>
<dbReference type="Gene3D" id="1.10.150.20">
    <property type="entry name" value="5' to 3' exonuclease, C-terminal subdomain"/>
    <property type="match status" value="1"/>
</dbReference>
<evidence type="ECO:0000313" key="9">
    <source>
        <dbReference type="Proteomes" id="UP000307968"/>
    </source>
</evidence>
<protein>
    <submittedName>
        <fullName evidence="8">DNA repair protein RadC</fullName>
    </submittedName>
</protein>
<dbReference type="NCBIfam" id="TIGR00608">
    <property type="entry name" value="radc"/>
    <property type="match status" value="1"/>
</dbReference>
<dbReference type="AlphaFoldDB" id="A0A4V6JIL7"/>
<accession>A0A4V6JIL7</accession>
<dbReference type="Proteomes" id="UP000307968">
    <property type="component" value="Chromosome"/>
</dbReference>
<keyword evidence="1" id="KW-0645">Protease</keyword>
<dbReference type="SUPFAM" id="SSF102712">
    <property type="entry name" value="JAB1/MPN domain"/>
    <property type="match status" value="1"/>
</dbReference>
<dbReference type="Gene3D" id="3.40.140.10">
    <property type="entry name" value="Cytidine Deaminase, domain 2"/>
    <property type="match status" value="1"/>
</dbReference>
<dbReference type="InterPro" id="IPR001405">
    <property type="entry name" value="UPF0758"/>
</dbReference>
<feature type="domain" description="MPN" evidence="7">
    <location>
        <begin position="105"/>
        <end position="228"/>
    </location>
</feature>
<dbReference type="InterPro" id="IPR046778">
    <property type="entry name" value="UPF0758_N"/>
</dbReference>
<dbReference type="InterPro" id="IPR025657">
    <property type="entry name" value="RadC_JAB"/>
</dbReference>
<dbReference type="Pfam" id="PF04002">
    <property type="entry name" value="RadC"/>
    <property type="match status" value="1"/>
</dbReference>
<evidence type="ECO:0000256" key="6">
    <source>
        <dbReference type="RuleBase" id="RU003797"/>
    </source>
</evidence>
<dbReference type="InterPro" id="IPR010994">
    <property type="entry name" value="RuvA_2-like"/>
</dbReference>
<evidence type="ECO:0000256" key="1">
    <source>
        <dbReference type="ARBA" id="ARBA00022670"/>
    </source>
</evidence>
<proteinExistence type="inferred from homology"/>
<dbReference type="PANTHER" id="PTHR30471">
    <property type="entry name" value="DNA REPAIR PROTEIN RADC"/>
    <property type="match status" value="1"/>
</dbReference>
<keyword evidence="4" id="KW-0862">Zinc</keyword>
<name>A0A4V6JIL7_SERRU</name>
<reference evidence="8 9" key="1">
    <citation type="submission" date="2019-05" db="EMBL/GenBank/DDBJ databases">
        <authorList>
            <consortium name="Pathogen Informatics"/>
        </authorList>
    </citation>
    <scope>NUCLEOTIDE SEQUENCE [LARGE SCALE GENOMIC DNA]</scope>
    <source>
        <strain evidence="8 9">NCTC12971</strain>
    </source>
</reference>
<dbReference type="EMBL" id="LR590463">
    <property type="protein sequence ID" value="VTP68643.1"/>
    <property type="molecule type" value="Genomic_DNA"/>
</dbReference>
<dbReference type="Pfam" id="PF20582">
    <property type="entry name" value="UPF0758_N"/>
    <property type="match status" value="1"/>
</dbReference>
<evidence type="ECO:0000313" key="8">
    <source>
        <dbReference type="EMBL" id="VTP68643.1"/>
    </source>
</evidence>
<sequence>MNNQSLAPWPGELAPREKLLRDGAAALSDVELLAIFLRTGFPGVHVMSRAEQLLRQFGSLHRLVSADYAQLCAQKGVGDATYSQLSATSELAFRCFSSRLTQEDALLNPQVTRNYLQSLLTHREREVFLVLLLDNQHRVIRHQEMFAGSISSVVVHPREIVREALKANAAAIILAHNHPSGRAEPSQADRQITEQIVSACQLLEIRVLDHLVIAGGNASLLLSAAGFRKKFRDP</sequence>
<dbReference type="SUPFAM" id="SSF47781">
    <property type="entry name" value="RuvA domain 2-like"/>
    <property type="match status" value="1"/>
</dbReference>
<dbReference type="GO" id="GO:0006508">
    <property type="term" value="P:proteolysis"/>
    <property type="evidence" value="ECO:0007669"/>
    <property type="project" value="UniProtKB-KW"/>
</dbReference>
<organism evidence="8 9">
    <name type="scientific">Serratia rubidaea</name>
    <name type="common">Serratia marinorubra</name>
    <dbReference type="NCBI Taxonomy" id="61652"/>
    <lineage>
        <taxon>Bacteria</taxon>
        <taxon>Pseudomonadati</taxon>
        <taxon>Pseudomonadota</taxon>
        <taxon>Gammaproteobacteria</taxon>
        <taxon>Enterobacterales</taxon>
        <taxon>Yersiniaceae</taxon>
        <taxon>Serratia</taxon>
    </lineage>
</organism>
<evidence type="ECO:0000256" key="3">
    <source>
        <dbReference type="ARBA" id="ARBA00022801"/>
    </source>
</evidence>